<comment type="caution">
    <text evidence="1">The sequence shown here is derived from an EMBL/GenBank/DDBJ whole genome shotgun (WGS) entry which is preliminary data.</text>
</comment>
<reference evidence="1" key="1">
    <citation type="journal article" date="2015" name="Nature">
        <title>Complex archaea that bridge the gap between prokaryotes and eukaryotes.</title>
        <authorList>
            <person name="Spang A."/>
            <person name="Saw J.H."/>
            <person name="Jorgensen S.L."/>
            <person name="Zaremba-Niedzwiedzka K."/>
            <person name="Martijn J."/>
            <person name="Lind A.E."/>
            <person name="van Eijk R."/>
            <person name="Schleper C."/>
            <person name="Guy L."/>
            <person name="Ettema T.J."/>
        </authorList>
    </citation>
    <scope>NUCLEOTIDE SEQUENCE</scope>
</reference>
<organism evidence="1">
    <name type="scientific">marine sediment metagenome</name>
    <dbReference type="NCBI Taxonomy" id="412755"/>
    <lineage>
        <taxon>unclassified sequences</taxon>
        <taxon>metagenomes</taxon>
        <taxon>ecological metagenomes</taxon>
    </lineage>
</organism>
<dbReference type="AlphaFoldDB" id="A0A0F9U057"/>
<protein>
    <submittedName>
        <fullName evidence="1">Uncharacterized protein</fullName>
    </submittedName>
</protein>
<accession>A0A0F9U057</accession>
<gene>
    <name evidence="1" type="ORF">LCGC14_0267910</name>
</gene>
<evidence type="ECO:0000313" key="1">
    <source>
        <dbReference type="EMBL" id="KKN86615.1"/>
    </source>
</evidence>
<sequence length="72" mass="8497">MDSEIVVQEWDNRKYLDFELLSSEMRLSISDDIGIHHCPDQDYFMVISPKHPDSESFNTYEAALEFLLRDLT</sequence>
<dbReference type="EMBL" id="LAZR01000146">
    <property type="protein sequence ID" value="KKN86615.1"/>
    <property type="molecule type" value="Genomic_DNA"/>
</dbReference>
<proteinExistence type="predicted"/>
<name>A0A0F9U057_9ZZZZ</name>